<dbReference type="HAMAP" id="MF_00267">
    <property type="entry name" value="MinC"/>
    <property type="match status" value="1"/>
</dbReference>
<keyword evidence="2 7" id="KW-0132">Cell division</keyword>
<dbReference type="GO" id="GO:0000902">
    <property type="term" value="P:cell morphogenesis"/>
    <property type="evidence" value="ECO:0007669"/>
    <property type="project" value="InterPro"/>
</dbReference>
<dbReference type="Proteomes" id="UP000432715">
    <property type="component" value="Unassembled WGS sequence"/>
</dbReference>
<evidence type="ECO:0000256" key="1">
    <source>
        <dbReference type="ARBA" id="ARBA00006291"/>
    </source>
</evidence>
<evidence type="ECO:0000256" key="6">
    <source>
        <dbReference type="ARBA" id="ARBA00046874"/>
    </source>
</evidence>
<accession>A0A6I0F3I1</accession>
<protein>
    <recommendedName>
        <fullName evidence="7">Probable septum site-determining protein MinC</fullName>
    </recommendedName>
</protein>
<organism evidence="10 11">
    <name type="scientific">Alkaliphilus pronyensis</name>
    <dbReference type="NCBI Taxonomy" id="1482732"/>
    <lineage>
        <taxon>Bacteria</taxon>
        <taxon>Bacillati</taxon>
        <taxon>Bacillota</taxon>
        <taxon>Clostridia</taxon>
        <taxon>Peptostreptococcales</taxon>
        <taxon>Natronincolaceae</taxon>
        <taxon>Alkaliphilus</taxon>
    </lineage>
</organism>
<dbReference type="NCBIfam" id="TIGR01222">
    <property type="entry name" value="minC"/>
    <property type="match status" value="1"/>
</dbReference>
<gene>
    <name evidence="7 10" type="primary">minC</name>
    <name evidence="10" type="ORF">F8154_05180</name>
</gene>
<name>A0A6I0F3I1_9FIRM</name>
<keyword evidence="3 7" id="KW-0717">Septation</keyword>
<dbReference type="InterPro" id="IPR007874">
    <property type="entry name" value="MinC_N"/>
</dbReference>
<dbReference type="GO" id="GO:1901891">
    <property type="term" value="P:regulation of cell septum assembly"/>
    <property type="evidence" value="ECO:0007669"/>
    <property type="project" value="InterPro"/>
</dbReference>
<feature type="domain" description="Septum formation inhibitor MinC C-terminal" evidence="8">
    <location>
        <begin position="104"/>
        <end position="201"/>
    </location>
</feature>
<dbReference type="InterPro" id="IPR013033">
    <property type="entry name" value="MinC"/>
</dbReference>
<dbReference type="SUPFAM" id="SSF63848">
    <property type="entry name" value="Cell-division inhibitor MinC, C-terminal domain"/>
    <property type="match status" value="1"/>
</dbReference>
<dbReference type="AlphaFoldDB" id="A0A6I0F3I1"/>
<dbReference type="InterPro" id="IPR016098">
    <property type="entry name" value="CAP/MinC_C"/>
</dbReference>
<keyword evidence="11" id="KW-1185">Reference proteome</keyword>
<evidence type="ECO:0000256" key="7">
    <source>
        <dbReference type="HAMAP-Rule" id="MF_00267"/>
    </source>
</evidence>
<dbReference type="InterPro" id="IPR036145">
    <property type="entry name" value="MinC_C_sf"/>
</dbReference>
<dbReference type="EMBL" id="WBZC01000014">
    <property type="protein sequence ID" value="KAB3535912.1"/>
    <property type="molecule type" value="Genomic_DNA"/>
</dbReference>
<dbReference type="Gene3D" id="2.160.20.70">
    <property type="match status" value="1"/>
</dbReference>
<evidence type="ECO:0000256" key="4">
    <source>
        <dbReference type="ARBA" id="ARBA00023306"/>
    </source>
</evidence>
<dbReference type="PANTHER" id="PTHR34108">
    <property type="entry name" value="SEPTUM SITE-DETERMINING PROTEIN MINC"/>
    <property type="match status" value="1"/>
</dbReference>
<comment type="function">
    <text evidence="5 7">Cell division inhibitor that blocks the formation of polar Z ring septums. Rapidly oscillates between the poles of the cell to destabilize FtsZ filaments that have formed before they mature into polar Z rings. Prevents FtsZ polymerization.</text>
</comment>
<dbReference type="GO" id="GO:0000917">
    <property type="term" value="P:division septum assembly"/>
    <property type="evidence" value="ECO:0007669"/>
    <property type="project" value="UniProtKB-KW"/>
</dbReference>
<dbReference type="Pfam" id="PF05209">
    <property type="entry name" value="MinC_N"/>
    <property type="match status" value="1"/>
</dbReference>
<dbReference type="RefSeq" id="WP_151860540.1">
    <property type="nucleotide sequence ID" value="NZ_WBZC01000014.1"/>
</dbReference>
<evidence type="ECO:0000256" key="2">
    <source>
        <dbReference type="ARBA" id="ARBA00022618"/>
    </source>
</evidence>
<comment type="similarity">
    <text evidence="1 7">Belongs to the MinC family.</text>
</comment>
<sequence length="210" mass="23460">MHQDNIIEFKGTKKGIYIQIKPEIDFQTIKKLLVDKLEDSKSFFKGAKILDIHCDTLSSDEKVELSEIMSNRYHMCVNMEEASPILNINQVFDGIHEGITRFHYGTVRSGQKLHIKGNLVILGDVNPGAEVIALGNIIVMGSLRGIAHAGGDGNKNARVAAIYLDPTQLRIADVITRAPDGEYEKPLTPEQAYIKDNMVCIEPFLIRKQN</sequence>
<reference evidence="10 11" key="1">
    <citation type="submission" date="2019-10" db="EMBL/GenBank/DDBJ databases">
        <title>Alkaliphilus serpentinus sp. nov. and Alkaliphilus pronyensis sp. nov., two novel anaerobic alkaliphilic species isolated from the serpentinized-hosted hydrothermal field of the Prony Bay (New Caledonia).</title>
        <authorList>
            <person name="Postec A."/>
        </authorList>
    </citation>
    <scope>NUCLEOTIDE SEQUENCE [LARGE SCALE GENOMIC DNA]</scope>
    <source>
        <strain evidence="10 11">LacV</strain>
    </source>
</reference>
<comment type="caution">
    <text evidence="10">The sequence shown here is derived from an EMBL/GenBank/DDBJ whole genome shotgun (WGS) entry which is preliminary data.</text>
</comment>
<keyword evidence="4 7" id="KW-0131">Cell cycle</keyword>
<evidence type="ECO:0000256" key="5">
    <source>
        <dbReference type="ARBA" id="ARBA00025606"/>
    </source>
</evidence>
<evidence type="ECO:0000259" key="8">
    <source>
        <dbReference type="Pfam" id="PF03775"/>
    </source>
</evidence>
<proteinExistence type="inferred from homology"/>
<evidence type="ECO:0000259" key="9">
    <source>
        <dbReference type="Pfam" id="PF05209"/>
    </source>
</evidence>
<dbReference type="GO" id="GO:0051302">
    <property type="term" value="P:regulation of cell division"/>
    <property type="evidence" value="ECO:0007669"/>
    <property type="project" value="InterPro"/>
</dbReference>
<dbReference type="Pfam" id="PF03775">
    <property type="entry name" value="MinC_C"/>
    <property type="match status" value="1"/>
</dbReference>
<dbReference type="InterPro" id="IPR005526">
    <property type="entry name" value="Septum_form_inhib_MinC_C"/>
</dbReference>
<dbReference type="OrthoDB" id="9790810at2"/>
<evidence type="ECO:0000313" key="10">
    <source>
        <dbReference type="EMBL" id="KAB3535912.1"/>
    </source>
</evidence>
<feature type="domain" description="Septum formation inhibitor MinC N-terminal" evidence="9">
    <location>
        <begin position="7"/>
        <end position="71"/>
    </location>
</feature>
<dbReference type="PANTHER" id="PTHR34108:SF1">
    <property type="entry name" value="SEPTUM SITE-DETERMINING PROTEIN MINC"/>
    <property type="match status" value="1"/>
</dbReference>
<dbReference type="Gene3D" id="3.30.160.540">
    <property type="match status" value="1"/>
</dbReference>
<comment type="subunit">
    <text evidence="6 7">Interacts with MinD and FtsZ.</text>
</comment>
<evidence type="ECO:0000256" key="3">
    <source>
        <dbReference type="ARBA" id="ARBA00023210"/>
    </source>
</evidence>
<evidence type="ECO:0000313" key="11">
    <source>
        <dbReference type="Proteomes" id="UP000432715"/>
    </source>
</evidence>